<evidence type="ECO:0000256" key="1">
    <source>
        <dbReference type="SAM" id="MobiDB-lite"/>
    </source>
</evidence>
<dbReference type="PANTHER" id="PTHR45950">
    <property type="entry name" value="HOMEOBOX-LEUCINE ZIPPER PROTEIN ATHB-14"/>
    <property type="match status" value="1"/>
</dbReference>
<reference evidence="2 3" key="1">
    <citation type="journal article" date="2014" name="Nat. Genet.">
        <title>Genome sequence of the hot pepper provides insights into the evolution of pungency in Capsicum species.</title>
        <authorList>
            <person name="Kim S."/>
            <person name="Park M."/>
            <person name="Yeom S.I."/>
            <person name="Kim Y.M."/>
            <person name="Lee J.M."/>
            <person name="Lee H.A."/>
            <person name="Seo E."/>
            <person name="Choi J."/>
            <person name="Cheong K."/>
            <person name="Kim K.T."/>
            <person name="Jung K."/>
            <person name="Lee G.W."/>
            <person name="Oh S.K."/>
            <person name="Bae C."/>
            <person name="Kim S.B."/>
            <person name="Lee H.Y."/>
            <person name="Kim S.Y."/>
            <person name="Kim M.S."/>
            <person name="Kang B.C."/>
            <person name="Jo Y.D."/>
            <person name="Yang H.B."/>
            <person name="Jeong H.J."/>
            <person name="Kang W.H."/>
            <person name="Kwon J.K."/>
            <person name="Shin C."/>
            <person name="Lim J.Y."/>
            <person name="Park J.H."/>
            <person name="Huh J.H."/>
            <person name="Kim J.S."/>
            <person name="Kim B.D."/>
            <person name="Cohen O."/>
            <person name="Paran I."/>
            <person name="Suh M.C."/>
            <person name="Lee S.B."/>
            <person name="Kim Y.K."/>
            <person name="Shin Y."/>
            <person name="Noh S.J."/>
            <person name="Park J."/>
            <person name="Seo Y.S."/>
            <person name="Kwon S.Y."/>
            <person name="Kim H.A."/>
            <person name="Park J.M."/>
            <person name="Kim H.J."/>
            <person name="Choi S.B."/>
            <person name="Bosland P.W."/>
            <person name="Reeves G."/>
            <person name="Jo S.H."/>
            <person name="Lee B.W."/>
            <person name="Cho H.T."/>
            <person name="Choi H.S."/>
            <person name="Lee M.S."/>
            <person name="Yu Y."/>
            <person name="Do Choi Y."/>
            <person name="Park B.S."/>
            <person name="van Deynze A."/>
            <person name="Ashrafi H."/>
            <person name="Hill T."/>
            <person name="Kim W.T."/>
            <person name="Pai H.S."/>
            <person name="Ahn H.K."/>
            <person name="Yeam I."/>
            <person name="Giovannoni J.J."/>
            <person name="Rose J.K."/>
            <person name="Sorensen I."/>
            <person name="Lee S.J."/>
            <person name="Kim R.W."/>
            <person name="Choi I.Y."/>
            <person name="Choi B.S."/>
            <person name="Lim J.S."/>
            <person name="Lee Y.H."/>
            <person name="Choi D."/>
        </authorList>
    </citation>
    <scope>NUCLEOTIDE SEQUENCE [LARGE SCALE GENOMIC DNA]</scope>
    <source>
        <strain evidence="3">cv. CM334</strain>
    </source>
</reference>
<name>A0A2G2YSF2_CAPAN</name>
<dbReference type="GO" id="GO:0003700">
    <property type="term" value="F:DNA-binding transcription factor activity"/>
    <property type="evidence" value="ECO:0007669"/>
    <property type="project" value="InterPro"/>
</dbReference>
<dbReference type="PANTHER" id="PTHR45950:SF10">
    <property type="entry name" value="HOMEOBOX-LEUCINE ZIPPER PROTEIN REVOLUTA"/>
    <property type="match status" value="1"/>
</dbReference>
<proteinExistence type="predicted"/>
<protein>
    <submittedName>
        <fullName evidence="2">Uncharacterized protein</fullName>
    </submittedName>
</protein>
<accession>A0A2G2YSF2</accession>
<dbReference type="AlphaFoldDB" id="A0A2G2YSF2"/>
<evidence type="ECO:0000313" key="2">
    <source>
        <dbReference type="EMBL" id="PHT72687.1"/>
    </source>
</evidence>
<keyword evidence="3" id="KW-1185">Reference proteome</keyword>
<organism evidence="2 3">
    <name type="scientific">Capsicum annuum</name>
    <name type="common">Capsicum pepper</name>
    <dbReference type="NCBI Taxonomy" id="4072"/>
    <lineage>
        <taxon>Eukaryota</taxon>
        <taxon>Viridiplantae</taxon>
        <taxon>Streptophyta</taxon>
        <taxon>Embryophyta</taxon>
        <taxon>Tracheophyta</taxon>
        <taxon>Spermatophyta</taxon>
        <taxon>Magnoliopsida</taxon>
        <taxon>eudicotyledons</taxon>
        <taxon>Gunneridae</taxon>
        <taxon>Pentapetalae</taxon>
        <taxon>asterids</taxon>
        <taxon>lamiids</taxon>
        <taxon>Solanales</taxon>
        <taxon>Solanaceae</taxon>
        <taxon>Solanoideae</taxon>
        <taxon>Capsiceae</taxon>
        <taxon>Capsicum</taxon>
    </lineage>
</organism>
<dbReference type="STRING" id="4072.A0A2G2YSF2"/>
<dbReference type="EMBL" id="AYRZ02000009">
    <property type="protein sequence ID" value="PHT72687.1"/>
    <property type="molecule type" value="Genomic_DNA"/>
</dbReference>
<gene>
    <name evidence="2" type="ORF">T459_23472</name>
</gene>
<dbReference type="Proteomes" id="UP000222542">
    <property type="component" value="Unassembled WGS sequence"/>
</dbReference>
<dbReference type="InterPro" id="IPR044830">
    <property type="entry name" value="HD-Zip_III"/>
</dbReference>
<feature type="region of interest" description="Disordered" evidence="1">
    <location>
        <begin position="229"/>
        <end position="255"/>
    </location>
</feature>
<sequence length="255" mass="28248">MVVDEIAMGSGLILNRWDTDCLVALRYARQLAQETSGEVVYGLGRQPAVLQTFSQRLCRGFNDAINGFSDDGWSMLSSDGAEDVINSRKNLATTSMLEVIRLEGHSIGQEDALCQEIFTFYRYFSLYVDVFWMDTLNAHRTLDLASSLEVGAATNPSIGDAASCYSARPVLTIAFQFPFEDNLQENVATMSRHYHMGMELLQADFGGDESVLKNLWQHQDAILYSSLKPSDAASGSISPMDARRSCDDIDPNEGR</sequence>
<feature type="compositionally biased region" description="Basic and acidic residues" evidence="1">
    <location>
        <begin position="241"/>
        <end position="255"/>
    </location>
</feature>
<comment type="caution">
    <text evidence="2">The sequence shown here is derived from an EMBL/GenBank/DDBJ whole genome shotgun (WGS) entry which is preliminary data.</text>
</comment>
<reference evidence="2 3" key="2">
    <citation type="journal article" date="2017" name="Genome Biol.">
        <title>New reference genome sequences of hot pepper reveal the massive evolution of plant disease-resistance genes by retroduplication.</title>
        <authorList>
            <person name="Kim S."/>
            <person name="Park J."/>
            <person name="Yeom S.I."/>
            <person name="Kim Y.M."/>
            <person name="Seo E."/>
            <person name="Kim K.T."/>
            <person name="Kim M.S."/>
            <person name="Lee J.M."/>
            <person name="Cheong K."/>
            <person name="Shin H.S."/>
            <person name="Kim S.B."/>
            <person name="Han K."/>
            <person name="Lee J."/>
            <person name="Park M."/>
            <person name="Lee H.A."/>
            <person name="Lee H.Y."/>
            <person name="Lee Y."/>
            <person name="Oh S."/>
            <person name="Lee J.H."/>
            <person name="Choi E."/>
            <person name="Choi E."/>
            <person name="Lee S.E."/>
            <person name="Jeon J."/>
            <person name="Kim H."/>
            <person name="Choi G."/>
            <person name="Song H."/>
            <person name="Lee J."/>
            <person name="Lee S.C."/>
            <person name="Kwon J.K."/>
            <person name="Lee H.Y."/>
            <person name="Koo N."/>
            <person name="Hong Y."/>
            <person name="Kim R.W."/>
            <person name="Kang W.H."/>
            <person name="Huh J.H."/>
            <person name="Kang B.C."/>
            <person name="Yang T.J."/>
            <person name="Lee Y.H."/>
            <person name="Bennetzen J.L."/>
            <person name="Choi D."/>
        </authorList>
    </citation>
    <scope>NUCLEOTIDE SEQUENCE [LARGE SCALE GENOMIC DNA]</scope>
    <source>
        <strain evidence="3">cv. CM334</strain>
    </source>
</reference>
<dbReference type="Gramene" id="PHT72687">
    <property type="protein sequence ID" value="PHT72687"/>
    <property type="gene ID" value="T459_23472"/>
</dbReference>
<evidence type="ECO:0000313" key="3">
    <source>
        <dbReference type="Proteomes" id="UP000222542"/>
    </source>
</evidence>